<evidence type="ECO:0000256" key="2">
    <source>
        <dbReference type="SAM" id="Phobius"/>
    </source>
</evidence>
<feature type="region of interest" description="Disordered" evidence="1">
    <location>
        <begin position="1"/>
        <end position="36"/>
    </location>
</feature>
<evidence type="ECO:0000313" key="5">
    <source>
        <dbReference type="Proteomes" id="UP000236146"/>
    </source>
</evidence>
<reference evidence="5" key="1">
    <citation type="submission" date="2016-10" db="EMBL/GenBank/DDBJ databases">
        <authorList>
            <person name="Bumgarner R.E."/>
            <person name="Fredricks D.N."/>
            <person name="Srinivasan S."/>
        </authorList>
    </citation>
    <scope>NUCLEOTIDE SEQUENCE [LARGE SCALE GENOMIC DNA]</scope>
    <source>
        <strain evidence="5">KA00225</strain>
    </source>
</reference>
<evidence type="ECO:0000259" key="3">
    <source>
        <dbReference type="Pfam" id="PF12089"/>
    </source>
</evidence>
<keyword evidence="2" id="KW-0472">Membrane</keyword>
<feature type="domain" description="DUF3566" evidence="3">
    <location>
        <begin position="40"/>
        <end position="156"/>
    </location>
</feature>
<gene>
    <name evidence="4" type="ORF">BFS05_01980</name>
</gene>
<organism evidence="4 5">
    <name type="scientific">Gardnerella vaginalis</name>
    <dbReference type="NCBI Taxonomy" id="2702"/>
    <lineage>
        <taxon>Bacteria</taxon>
        <taxon>Bacillati</taxon>
        <taxon>Actinomycetota</taxon>
        <taxon>Actinomycetes</taxon>
        <taxon>Bifidobacteriales</taxon>
        <taxon>Bifidobacteriaceae</taxon>
        <taxon>Gardnerella</taxon>
    </lineage>
</organism>
<proteinExistence type="predicted"/>
<dbReference type="InterPro" id="IPR021949">
    <property type="entry name" value="DUF3566_TM"/>
</dbReference>
<feature type="transmembrane region" description="Helical" evidence="2">
    <location>
        <begin position="57"/>
        <end position="80"/>
    </location>
</feature>
<keyword evidence="2" id="KW-1133">Transmembrane helix</keyword>
<keyword evidence="2" id="KW-0812">Transmembrane</keyword>
<dbReference type="EMBL" id="MNLH01000002">
    <property type="protein sequence ID" value="PNS43629.1"/>
    <property type="molecule type" value="Genomic_DNA"/>
</dbReference>
<dbReference type="OrthoDB" id="3240216at2"/>
<dbReference type="AlphaFoldDB" id="A0A2K1SVS5"/>
<accession>A0A2K1SVS5</accession>
<protein>
    <recommendedName>
        <fullName evidence="3">DUF3566 domain-containing protein</fullName>
    </recommendedName>
</protein>
<dbReference type="Pfam" id="PF12089">
    <property type="entry name" value="DUF3566"/>
    <property type="match status" value="1"/>
</dbReference>
<sequence>MASSGNYVAENGGSAKPRTIGGVASSAKRGTHSANHPRARRMSLSLVRVDAWSVAKVSFLLSFALGIIQIIASGLVWVFMNIVGVFDQVTQIVSSTGLDSNGLNLADVFSLSTVLSSVTIFSVVEILILTILSVIFALLYNVVGSLVGGIHITLGDD</sequence>
<dbReference type="Proteomes" id="UP000236146">
    <property type="component" value="Unassembled WGS sequence"/>
</dbReference>
<evidence type="ECO:0000256" key="1">
    <source>
        <dbReference type="SAM" id="MobiDB-lite"/>
    </source>
</evidence>
<comment type="caution">
    <text evidence="4">The sequence shown here is derived from an EMBL/GenBank/DDBJ whole genome shotgun (WGS) entry which is preliminary data.</text>
</comment>
<feature type="transmembrane region" description="Helical" evidence="2">
    <location>
        <begin position="114"/>
        <end position="140"/>
    </location>
</feature>
<evidence type="ECO:0000313" key="4">
    <source>
        <dbReference type="EMBL" id="PNS43629.1"/>
    </source>
</evidence>
<name>A0A2K1SVS5_GARVA</name>